<dbReference type="Pfam" id="PF01936">
    <property type="entry name" value="NYN"/>
    <property type="match status" value="1"/>
</dbReference>
<evidence type="ECO:0000313" key="1">
    <source>
        <dbReference type="EMBL" id="OXB86159.1"/>
    </source>
</evidence>
<keyword evidence="2" id="KW-1185">Reference proteome</keyword>
<reference evidence="1 2" key="1">
    <citation type="submission" date="2017-05" db="EMBL/GenBank/DDBJ databases">
        <title>The genome sequence of Geobacillus thermocatenulatus DSM 730.</title>
        <authorList>
            <person name="Ramaloko W.T."/>
            <person name="Koen N."/>
            <person name="Polliack S."/>
            <person name="Aliyu H."/>
            <person name="Lebre P."/>
            <person name="Mohr T."/>
            <person name="Oswald F."/>
            <person name="Zwick M."/>
            <person name="Neumann A."/>
            <person name="Syldatk C."/>
            <person name="Cowan D."/>
            <person name="De Maayer P."/>
        </authorList>
    </citation>
    <scope>NUCLEOTIDE SEQUENCE [LARGE SCALE GENOMIC DNA]</scope>
    <source>
        <strain evidence="1 2">BGSC 93A1</strain>
    </source>
</reference>
<protein>
    <submittedName>
        <fullName evidence="1">NYN domain-containing protein</fullName>
    </submittedName>
</protein>
<dbReference type="CDD" id="cd18724">
    <property type="entry name" value="PIN_LabA-like"/>
    <property type="match status" value="1"/>
</dbReference>
<sequence length="205" mass="23416">MCKVHIFWDNSNIHIVGRNHVMKEFEPGEDQKLFRSYFKNLFLLAHRNRPIGSAYVVGSIPPPNSNLWDHVRRLGVTLELLERSASNKEVGVDQTLQVSMFREAAKNNGHDHTFVVLTGDGAGKKLGQGFLNDLELIKNMGFNVEVISWEHGTHKDLKGFAEDNGLFIPLEDFYYNVTFIKGKRRADESLDFSKITKLIVDEQNQ</sequence>
<name>A0A226Q3N8_9BACL</name>
<dbReference type="AlphaFoldDB" id="A0A226Q3N8"/>
<comment type="caution">
    <text evidence="1">The sequence shown here is derived from an EMBL/GenBank/DDBJ whole genome shotgun (WGS) entry which is preliminary data.</text>
</comment>
<dbReference type="InterPro" id="IPR021139">
    <property type="entry name" value="NYN"/>
</dbReference>
<dbReference type="Gene3D" id="3.40.50.1010">
    <property type="entry name" value="5'-nuclease"/>
    <property type="match status" value="1"/>
</dbReference>
<dbReference type="GO" id="GO:0004540">
    <property type="term" value="F:RNA nuclease activity"/>
    <property type="evidence" value="ECO:0007669"/>
    <property type="project" value="InterPro"/>
</dbReference>
<evidence type="ECO:0000313" key="2">
    <source>
        <dbReference type="Proteomes" id="UP000198378"/>
    </source>
</evidence>
<dbReference type="KEGG" id="gtm:GT3921_12470"/>
<dbReference type="Proteomes" id="UP000198378">
    <property type="component" value="Unassembled WGS sequence"/>
</dbReference>
<gene>
    <name evidence="1" type="ORF">B9L19_11440</name>
</gene>
<accession>A0A226Q3N8</accession>
<proteinExistence type="predicted"/>
<dbReference type="EMBL" id="NEWK01000002">
    <property type="protein sequence ID" value="OXB86159.1"/>
    <property type="molecule type" value="Genomic_DNA"/>
</dbReference>
<dbReference type="RefSeq" id="WP_025949146.1">
    <property type="nucleotide sequence ID" value="NZ_CP018058.1"/>
</dbReference>
<organism evidence="1 2">
    <name type="scientific">Geobacillus thermocatenulatus</name>
    <dbReference type="NCBI Taxonomy" id="33938"/>
    <lineage>
        <taxon>Bacteria</taxon>
        <taxon>Bacillati</taxon>
        <taxon>Bacillota</taxon>
        <taxon>Bacilli</taxon>
        <taxon>Bacillales</taxon>
        <taxon>Anoxybacillaceae</taxon>
        <taxon>Geobacillus</taxon>
        <taxon>Geobacillus thermoleovorans group</taxon>
    </lineage>
</organism>